<dbReference type="Pfam" id="PF20454">
    <property type="entry name" value="GpA_nuclease"/>
    <property type="match status" value="1"/>
</dbReference>
<evidence type="ECO:0000259" key="3">
    <source>
        <dbReference type="Pfam" id="PF20454"/>
    </source>
</evidence>
<reference evidence="4" key="1">
    <citation type="submission" date="2019-08" db="EMBL/GenBank/DDBJ databases">
        <authorList>
            <person name="Kucharzyk K."/>
            <person name="Murdoch R.W."/>
            <person name="Higgins S."/>
            <person name="Loffler F."/>
        </authorList>
    </citation>
    <scope>NUCLEOTIDE SEQUENCE</scope>
</reference>
<dbReference type="PANTHER" id="PTHR34413:SF2">
    <property type="entry name" value="PROPHAGE TAIL FIBER ASSEMBLY PROTEIN HOMOLOG TFAE-RELATED"/>
    <property type="match status" value="1"/>
</dbReference>
<dbReference type="GO" id="GO:0005524">
    <property type="term" value="F:ATP binding"/>
    <property type="evidence" value="ECO:0007669"/>
    <property type="project" value="InterPro"/>
</dbReference>
<proteinExistence type="inferred from homology"/>
<evidence type="ECO:0000259" key="2">
    <source>
        <dbReference type="Pfam" id="PF05876"/>
    </source>
</evidence>
<dbReference type="GO" id="GO:0004519">
    <property type="term" value="F:endonuclease activity"/>
    <property type="evidence" value="ECO:0007669"/>
    <property type="project" value="InterPro"/>
</dbReference>
<feature type="domain" description="Phage terminase large subunit GpA ATPase" evidence="2">
    <location>
        <begin position="54"/>
        <end position="299"/>
    </location>
</feature>
<dbReference type="Pfam" id="PF05876">
    <property type="entry name" value="GpA_ATPase"/>
    <property type="match status" value="1"/>
</dbReference>
<comment type="caution">
    <text evidence="4">The sequence shown here is derived from an EMBL/GenBank/DDBJ whole genome shotgun (WGS) entry which is preliminary data.</text>
</comment>
<dbReference type="PANTHER" id="PTHR34413">
    <property type="entry name" value="PROPHAGE TAIL FIBER ASSEMBLY PROTEIN HOMOLOG TFAE-RELATED-RELATED"/>
    <property type="match status" value="1"/>
</dbReference>
<gene>
    <name evidence="4" type="ORF">SDC9_04149</name>
</gene>
<dbReference type="InterPro" id="IPR008866">
    <property type="entry name" value="Phage_lambda_GpA-like"/>
</dbReference>
<dbReference type="AlphaFoldDB" id="A0A644SVF8"/>
<dbReference type="InterPro" id="IPR046453">
    <property type="entry name" value="GpA_ATPase"/>
</dbReference>
<dbReference type="EMBL" id="VSSQ01000007">
    <property type="protein sequence ID" value="MPL58615.1"/>
    <property type="molecule type" value="Genomic_DNA"/>
</dbReference>
<sequence length="613" mass="70432">MKSMKRSNRSPKKGSMFAENKQYIADAFTVFSPPEKITVAEWADKYRVLDEKSSAAPGKWNTERTPYLRRIMDEFCNPEIEEITFCAGSQIGKTEAEYNMLCFAIDQDPGPVLVVYPTDKLAEFASENRLEPMFRLSPAICDKFDKRASEKLELQFTNNYVALIGANSPSNLASRPVRYIFFDEIDKYPKWSGDEASPISLAEERQKTFYNKKTVKVSTPTTKQGNIWQAYEKSDLKLKYHVPCPHCGTQQRLDFKQIKWPKELRDPQLVRYAAWYECSHCSQQIDDRHKMEMLRSGDWLPENTPAGRVRSVGFHLSSLYSPWLTFGDVAAKFLASKETPEDLMNFINSWLAEPWEQKTNRMKSDVVLAKQWTHERARVPEHAQIITLGADVQLNHFWWIVRAWGAGLTSWLVDYGRCETWAELEHILDRNYITTLGEIMQINLACIDSGYNADEVYTFCAKRQDVCLPTKGSSNPLRARYNITILEKGVGAGLRLYIHDSGQMKDFIAGRLTLEPGTKGAWHVFKDCDREYADQICAEQKVEVKNGTRISYEWQPISSHAQNHLLDAEVNATLAAEILGVRYLVEEEEQSPPPIEKPAASGFVQRQRNWLRR</sequence>
<evidence type="ECO:0000256" key="1">
    <source>
        <dbReference type="SAM" id="MobiDB-lite"/>
    </source>
</evidence>
<name>A0A644SVF8_9ZZZZ</name>
<dbReference type="Gene3D" id="3.40.50.300">
    <property type="entry name" value="P-loop containing nucleotide triphosphate hydrolases"/>
    <property type="match status" value="1"/>
</dbReference>
<feature type="region of interest" description="Disordered" evidence="1">
    <location>
        <begin position="590"/>
        <end position="613"/>
    </location>
</feature>
<dbReference type="GO" id="GO:0016887">
    <property type="term" value="F:ATP hydrolysis activity"/>
    <property type="evidence" value="ECO:0007669"/>
    <property type="project" value="InterPro"/>
</dbReference>
<feature type="domain" description="Terminase large subunit GpA endonuclease" evidence="3">
    <location>
        <begin position="312"/>
        <end position="582"/>
    </location>
</feature>
<accession>A0A644SVF8</accession>
<dbReference type="InterPro" id="IPR051220">
    <property type="entry name" value="TFA_Chaperone"/>
</dbReference>
<organism evidence="4">
    <name type="scientific">bioreactor metagenome</name>
    <dbReference type="NCBI Taxonomy" id="1076179"/>
    <lineage>
        <taxon>unclassified sequences</taxon>
        <taxon>metagenomes</taxon>
        <taxon>ecological metagenomes</taxon>
    </lineage>
</organism>
<evidence type="ECO:0000313" key="4">
    <source>
        <dbReference type="EMBL" id="MPL58615.1"/>
    </source>
</evidence>
<feature type="compositionally biased region" description="Polar residues" evidence="1">
    <location>
        <begin position="604"/>
        <end position="613"/>
    </location>
</feature>
<dbReference type="HAMAP" id="MF_04144">
    <property type="entry name" value="TERL_LAMBDA"/>
    <property type="match status" value="1"/>
</dbReference>
<dbReference type="InterPro" id="IPR027417">
    <property type="entry name" value="P-loop_NTPase"/>
</dbReference>
<dbReference type="InterPro" id="IPR046454">
    <property type="entry name" value="GpA_endonuclease"/>
</dbReference>
<evidence type="ECO:0008006" key="5">
    <source>
        <dbReference type="Google" id="ProtNLM"/>
    </source>
</evidence>
<protein>
    <recommendedName>
        <fullName evidence="5">Phage terminase large subunit (GpA)</fullName>
    </recommendedName>
</protein>